<dbReference type="GO" id="GO:0005524">
    <property type="term" value="F:ATP binding"/>
    <property type="evidence" value="ECO:0007669"/>
    <property type="project" value="UniProtKB-KW"/>
</dbReference>
<dbReference type="EC" id="2.7.1.158" evidence="1 6"/>
<comment type="function">
    <text evidence="6">Phosphorylates Ins(1,3,4,5,6)P5 at position 2 to form Ins(1,2,3,4,5,6)P6 (InsP6 or phytate).</text>
</comment>
<evidence type="ECO:0000256" key="3">
    <source>
        <dbReference type="ARBA" id="ARBA00022741"/>
    </source>
</evidence>
<evidence type="ECO:0000256" key="5">
    <source>
        <dbReference type="ARBA" id="ARBA00022840"/>
    </source>
</evidence>
<sequence length="459" mass="51734">MGKFTSLDVHEAENWHYRGEGAANVVLVYDGSNPALVGKVLRLRKTVRGADKLSHGALKTPVLTPEEQVLWAEWPRMIAAASSAELNHTYVRDVLRPLLTDTHVDPGTIVFVSGLFVEALNRNIAHRRPAWRMDSGSLTMSSGIGLLIDDHSIFTIPRDTVGNLPRTITVEMKPKWGFLPESPWIKEENAIKKTVSRFRMHQILKMKEGKIKGISKYCPLDLFSGTEEGILKALRDLFVTPQNNLRIFYNGEEVFGDFDGSTTSPEDARVPLENIIKEIVPFHEGGPVLAFQKLVAHLLFQSNILEKLQRVQKLDYLDIEGSIQAYEKFMDHIKRSTTGSEDVVPSTLETDSHPEQATYVNGISKLTFEECRKALRDYLISATAKDCGIMLALQPVEPETMSDISIPGTGVLEHSGRFYFHKIHFLDLDVKRLKKLPRYSQLDTDIVKAYRSCYLNDSV</sequence>
<name>A0ABD1XTL4_9MARC</name>
<organism evidence="7 8">
    <name type="scientific">Riccia fluitans</name>
    <dbReference type="NCBI Taxonomy" id="41844"/>
    <lineage>
        <taxon>Eukaryota</taxon>
        <taxon>Viridiplantae</taxon>
        <taxon>Streptophyta</taxon>
        <taxon>Embryophyta</taxon>
        <taxon>Marchantiophyta</taxon>
        <taxon>Marchantiopsida</taxon>
        <taxon>Marchantiidae</taxon>
        <taxon>Marchantiales</taxon>
        <taxon>Ricciaceae</taxon>
        <taxon>Riccia</taxon>
    </lineage>
</organism>
<reference evidence="7 8" key="1">
    <citation type="submission" date="2024-09" db="EMBL/GenBank/DDBJ databases">
        <title>Chromosome-scale assembly of Riccia fluitans.</title>
        <authorList>
            <person name="Paukszto L."/>
            <person name="Sawicki J."/>
            <person name="Karawczyk K."/>
            <person name="Piernik-Szablinska J."/>
            <person name="Szczecinska M."/>
            <person name="Mazdziarz M."/>
        </authorList>
    </citation>
    <scope>NUCLEOTIDE SEQUENCE [LARGE SCALE GENOMIC DNA]</scope>
    <source>
        <strain evidence="7">Rf_01</strain>
        <tissue evidence="7">Aerial parts of the thallus</tissue>
    </source>
</reference>
<keyword evidence="3 6" id="KW-0547">Nucleotide-binding</keyword>
<dbReference type="PANTHER" id="PTHR14456:SF2">
    <property type="entry name" value="INOSITOL-PENTAKISPHOSPHATE 2-KINASE"/>
    <property type="match status" value="1"/>
</dbReference>
<evidence type="ECO:0000256" key="2">
    <source>
        <dbReference type="ARBA" id="ARBA00022679"/>
    </source>
</evidence>
<evidence type="ECO:0000256" key="1">
    <source>
        <dbReference type="ARBA" id="ARBA00012023"/>
    </source>
</evidence>
<keyword evidence="4 6" id="KW-0418">Kinase</keyword>
<evidence type="ECO:0000313" key="8">
    <source>
        <dbReference type="Proteomes" id="UP001605036"/>
    </source>
</evidence>
<accession>A0ABD1XTL4</accession>
<protein>
    <recommendedName>
        <fullName evidence="1 6">Inositol-pentakisphosphate 2-kinase</fullName>
        <ecNumber evidence="1 6">2.7.1.158</ecNumber>
    </recommendedName>
</protein>
<keyword evidence="5 6" id="KW-0067">ATP-binding</keyword>
<dbReference type="EMBL" id="JBHFFA010000007">
    <property type="protein sequence ID" value="KAL2611231.1"/>
    <property type="molecule type" value="Genomic_DNA"/>
</dbReference>
<dbReference type="InterPro" id="IPR009286">
    <property type="entry name" value="Ins_P5_2-kin"/>
</dbReference>
<comment type="catalytic activity">
    <reaction evidence="6">
        <text>1D-myo-inositol 1,3,4,5,6-pentakisphosphate + ATP = 1D-myo-inositol hexakisphosphate + ADP + H(+)</text>
        <dbReference type="Rhea" id="RHEA:20313"/>
        <dbReference type="ChEBI" id="CHEBI:15378"/>
        <dbReference type="ChEBI" id="CHEBI:30616"/>
        <dbReference type="ChEBI" id="CHEBI:57733"/>
        <dbReference type="ChEBI" id="CHEBI:58130"/>
        <dbReference type="ChEBI" id="CHEBI:456216"/>
        <dbReference type="EC" id="2.7.1.158"/>
    </reaction>
</comment>
<comment type="caution">
    <text evidence="7">The sequence shown here is derived from an EMBL/GenBank/DDBJ whole genome shotgun (WGS) entry which is preliminary data.</text>
</comment>
<keyword evidence="8" id="KW-1185">Reference proteome</keyword>
<dbReference type="PANTHER" id="PTHR14456">
    <property type="entry name" value="INOSITOL POLYPHOSPHATE KINASE 1"/>
    <property type="match status" value="1"/>
</dbReference>
<dbReference type="GO" id="GO:0035299">
    <property type="term" value="F:inositol-1,3,4,5,6-pentakisphosphate 2-kinase activity"/>
    <property type="evidence" value="ECO:0007669"/>
    <property type="project" value="UniProtKB-EC"/>
</dbReference>
<dbReference type="InterPro" id="IPR043001">
    <property type="entry name" value="IP5_2-K_N_lobe"/>
</dbReference>
<dbReference type="Gene3D" id="3.30.200.110">
    <property type="entry name" value="Inositol-pentakisphosphate 2-kinase, N-lobe"/>
    <property type="match status" value="1"/>
</dbReference>
<keyword evidence="2 6" id="KW-0808">Transferase</keyword>
<proteinExistence type="predicted"/>
<dbReference type="AlphaFoldDB" id="A0ABD1XTL4"/>
<dbReference type="Pfam" id="PF06090">
    <property type="entry name" value="Ins_P5_2-kin"/>
    <property type="match status" value="1"/>
</dbReference>
<evidence type="ECO:0000256" key="6">
    <source>
        <dbReference type="RuleBase" id="RU364126"/>
    </source>
</evidence>
<evidence type="ECO:0000256" key="4">
    <source>
        <dbReference type="ARBA" id="ARBA00022777"/>
    </source>
</evidence>
<gene>
    <name evidence="7" type="ORF">R1flu_022923</name>
</gene>
<comment type="domain">
    <text evidence="6">The EXKPK motif is conserved in inositol-pentakisphosphate 2-kinases of both family 1 and 2.</text>
</comment>
<dbReference type="Proteomes" id="UP001605036">
    <property type="component" value="Unassembled WGS sequence"/>
</dbReference>
<evidence type="ECO:0000313" key="7">
    <source>
        <dbReference type="EMBL" id="KAL2611231.1"/>
    </source>
</evidence>